<gene>
    <name evidence="4" type="ORF">EYC80_009979</name>
</gene>
<evidence type="ECO:0000256" key="1">
    <source>
        <dbReference type="ARBA" id="ARBA00023157"/>
    </source>
</evidence>
<evidence type="ECO:0008006" key="6">
    <source>
        <dbReference type="Google" id="ProtNLM"/>
    </source>
</evidence>
<dbReference type="GO" id="GO:0005576">
    <property type="term" value="C:extracellular region"/>
    <property type="evidence" value="ECO:0007669"/>
    <property type="project" value="InterPro"/>
</dbReference>
<evidence type="ECO:0000313" key="5">
    <source>
        <dbReference type="Proteomes" id="UP000326757"/>
    </source>
</evidence>
<feature type="compositionally biased region" description="Basic and acidic residues" evidence="2">
    <location>
        <begin position="168"/>
        <end position="178"/>
    </location>
</feature>
<name>A0A5N6JR88_MONLA</name>
<feature type="compositionally biased region" description="Polar residues" evidence="2">
    <location>
        <begin position="93"/>
        <end position="112"/>
    </location>
</feature>
<evidence type="ECO:0000313" key="4">
    <source>
        <dbReference type="EMBL" id="KAB8291293.1"/>
    </source>
</evidence>
<dbReference type="Proteomes" id="UP000326757">
    <property type="component" value="Unassembled WGS sequence"/>
</dbReference>
<feature type="region of interest" description="Disordered" evidence="2">
    <location>
        <begin position="28"/>
        <end position="186"/>
    </location>
</feature>
<evidence type="ECO:0000256" key="3">
    <source>
        <dbReference type="SAM" id="SignalP"/>
    </source>
</evidence>
<feature type="signal peptide" evidence="3">
    <location>
        <begin position="1"/>
        <end position="18"/>
    </location>
</feature>
<evidence type="ECO:0000256" key="2">
    <source>
        <dbReference type="SAM" id="MobiDB-lite"/>
    </source>
</evidence>
<sequence length="254" mass="26674">MKLSSIAILAIAISSASGIPANSTFTNSTAIDSTSSNDTAFNGPTSESQPANIIAGNDTDDNASANGSLDDAPSNGTDNNASTNSTDDDAPTNGISTNESTNGPDNHAPTSNADDDASMNDPPLDNPVTESAPTPKKKKGKEPSNDNSKLDTTAAATDPMGSAIAPGRDSKTLKSDRPSRRRQNKLCSGRLKPRCCDHGGRFYNDGCERLSPVDFPMNRSEFRNTCREMDKTAMCCANSLDMASVGIMCRKTVR</sequence>
<reference evidence="4 5" key="1">
    <citation type="submission" date="2019-06" db="EMBL/GenBank/DDBJ databases">
        <title>Genome Sequence of the Brown Rot Fungal Pathogen Monilinia laxa.</title>
        <authorList>
            <person name="De Miccolis Angelini R.M."/>
            <person name="Landi L."/>
            <person name="Abate D."/>
            <person name="Pollastro S."/>
            <person name="Romanazzi G."/>
            <person name="Faretra F."/>
        </authorList>
    </citation>
    <scope>NUCLEOTIDE SEQUENCE [LARGE SCALE GENOMIC DNA]</scope>
    <source>
        <strain evidence="4 5">Mlax316</strain>
    </source>
</reference>
<feature type="compositionally biased region" description="Polar residues" evidence="2">
    <location>
        <begin position="28"/>
        <end position="51"/>
    </location>
</feature>
<dbReference type="InterPro" id="IPR036686">
    <property type="entry name" value="Class_II_Hydrophobin_sf"/>
</dbReference>
<keyword evidence="5" id="KW-1185">Reference proteome</keyword>
<dbReference type="EMBL" id="VIGI01000015">
    <property type="protein sequence ID" value="KAB8291293.1"/>
    <property type="molecule type" value="Genomic_DNA"/>
</dbReference>
<feature type="compositionally biased region" description="Polar residues" evidence="2">
    <location>
        <begin position="145"/>
        <end position="155"/>
    </location>
</feature>
<dbReference type="OrthoDB" id="3561637at2759"/>
<dbReference type="AlphaFoldDB" id="A0A5N6JR88"/>
<comment type="caution">
    <text evidence="4">The sequence shown here is derived from an EMBL/GenBank/DDBJ whole genome shotgun (WGS) entry which is preliminary data.</text>
</comment>
<keyword evidence="1" id="KW-1015">Disulfide bond</keyword>
<feature type="compositionally biased region" description="Low complexity" evidence="2">
    <location>
        <begin position="74"/>
        <end position="85"/>
    </location>
</feature>
<proteinExistence type="predicted"/>
<dbReference type="Gene3D" id="3.20.120.10">
    <property type="entry name" value="Hydrophobin"/>
    <property type="match status" value="1"/>
</dbReference>
<feature type="chain" id="PRO_5024791971" description="Hydrophobin" evidence="3">
    <location>
        <begin position="19"/>
        <end position="254"/>
    </location>
</feature>
<keyword evidence="3" id="KW-0732">Signal</keyword>
<protein>
    <recommendedName>
        <fullName evidence="6">Hydrophobin</fullName>
    </recommendedName>
</protein>
<accession>A0A5N6JR88</accession>
<organism evidence="4 5">
    <name type="scientific">Monilinia laxa</name>
    <name type="common">Brown rot fungus</name>
    <name type="synonym">Sclerotinia laxa</name>
    <dbReference type="NCBI Taxonomy" id="61186"/>
    <lineage>
        <taxon>Eukaryota</taxon>
        <taxon>Fungi</taxon>
        <taxon>Dikarya</taxon>
        <taxon>Ascomycota</taxon>
        <taxon>Pezizomycotina</taxon>
        <taxon>Leotiomycetes</taxon>
        <taxon>Helotiales</taxon>
        <taxon>Sclerotiniaceae</taxon>
        <taxon>Monilinia</taxon>
    </lineage>
</organism>